<protein>
    <submittedName>
        <fullName evidence="2">Uncharacterized protein</fullName>
    </submittedName>
</protein>
<dbReference type="Proteomes" id="UP001362999">
    <property type="component" value="Unassembled WGS sequence"/>
</dbReference>
<evidence type="ECO:0000256" key="1">
    <source>
        <dbReference type="SAM" id="MobiDB-lite"/>
    </source>
</evidence>
<organism evidence="2 3">
    <name type="scientific">Favolaschia claudopus</name>
    <dbReference type="NCBI Taxonomy" id="2862362"/>
    <lineage>
        <taxon>Eukaryota</taxon>
        <taxon>Fungi</taxon>
        <taxon>Dikarya</taxon>
        <taxon>Basidiomycota</taxon>
        <taxon>Agaricomycotina</taxon>
        <taxon>Agaricomycetes</taxon>
        <taxon>Agaricomycetidae</taxon>
        <taxon>Agaricales</taxon>
        <taxon>Marasmiineae</taxon>
        <taxon>Mycenaceae</taxon>
        <taxon>Favolaschia</taxon>
    </lineage>
</organism>
<keyword evidence="3" id="KW-1185">Reference proteome</keyword>
<feature type="compositionally biased region" description="Basic and acidic residues" evidence="1">
    <location>
        <begin position="24"/>
        <end position="33"/>
    </location>
</feature>
<proteinExistence type="predicted"/>
<accession>A0AAW0CN36</accession>
<sequence>MSSNIARSRNKKRTKETKRRKPKQNADQRHTTLEQDSNTVKLADGQLKGTPHVVYCRCKPGKGIQLDKKQDYILKNWESHQTTCEMVTGVKAGSRTKTISAAQIQRAPPGHGITAFFKSKEKSASAVTLSATNSESEQCVTTMKKIIIADQRLDAGYFSGGQESTARIPPPPTFLVEVECLGLHGDGYRQYAWQKGGANLGGLVATEWIRISRILFPYKDWKKSAVTELDAELSDSEPGILDDARDALSEKTVRAACAATDAVERVMSGVRRETNTAAPRSLWTEYETKRLNHSLELAAGWRTEPNTGAVYAMDCRRTTTNITSICFSCTALARHRGLQQAVRRARTRAQLPPAEFAAEWERRQKYTPRILNDNAAVDVKNALANPAVLKILSSKATHGPGGAFLALYNEAQSGNLDDRESFVAICNQFADKLEREKDASGRKMKGIRYSPEMGQVAALMRSYGPRSGAQYDLLKSMIGGVSQRQLRRRVAKSALKMSSSELCAENLEAAVEFGKLMRYEGPWVCAGDGTKLRPLLSTSTEYSEPKSAHVVGSTLPLADVLFKSAEEQSRIISRIDEGKAIATQVWVLAITIPLPNMPVFPVAFIPNKGTMTAEDYFQQHSELLKLCGSAGLKLLASAADGARAEFKAQQMMTDVKTGKRLTYTYLRYGIEISCPVYDDTGPHIPCTDLEHCRKGVRNNFLSGTHLLILGCLYLCHAVLMLLLSKAGVPLYIRDIFNPEKQDDGAARRLFVDTLFQFLVDSDGNIIDVTFEGLFVLTFIFGKIHIRREQHFLKPVLGELFDAYMKRGMPHIERVTCVFRARHFLIIWRANVVSSESLYPDLFQKQSSFIADATFQILIRLCDQFILLVLAHSDYYPDVPLLPRKHGSGFVEHFFGVTRTFIEEFTFGQLIQMNKHITYRQRILVSGKFNTKKEKESNNGYIHDCDSPLTANEIAALKILPSRADLDRACDVAWREAAALAKVSCGMAIPELPLTHADLHPNFRPTTIPSSVVEEEVIFDVESGSDDESQDLEFPVTANEVDFELDSIRVSARTPKDDISPSSDEATELGINLTVSQSLAHAAHHIVSENYLADLVAKDEEELEAIDRELDANPEIPVSGRMALAFLLNSPPPSTPDSSVLIPIPTFLEANDSFSRHGLIEQRRRHCATSQVHSEQVRKPGVAVEYLGGKFSLNHAAHQLKEAIQQSEGLRNDTAFQKARYRRWIVTGAAVEWRPGCRLDVALSSFRVPKLRSRGVDAITPIRLGSLVVMRSAIRLYLGEVLGIYRYGSVSGKHESYTDAETVDGLSYLSLRVYEQISPERNLNLFQHKASLKNHGGRSLALFTHAPISEFVYLLTGAKVSELSPGVHSISGGDSGWECWDALNSEATYRILDIGDGGGDEQEEEEDYEEPDEGTSTKKRRPKAPRGAVKRQKTAPAPTSNPIVKLTTTRTKKSTSGARQMQPAAPKGKAKAKRK</sequence>
<feature type="compositionally biased region" description="Basic residues" evidence="1">
    <location>
        <begin position="1416"/>
        <end position="1432"/>
    </location>
</feature>
<feature type="region of interest" description="Disordered" evidence="1">
    <location>
        <begin position="1391"/>
        <end position="1474"/>
    </location>
</feature>
<feature type="compositionally biased region" description="Basic residues" evidence="1">
    <location>
        <begin position="8"/>
        <end position="23"/>
    </location>
</feature>
<reference evidence="2 3" key="1">
    <citation type="journal article" date="2024" name="J Genomics">
        <title>Draft genome sequencing and assembly of Favolaschia claudopus CIRM-BRFM 2984 isolated from oak limbs.</title>
        <authorList>
            <person name="Navarro D."/>
            <person name="Drula E."/>
            <person name="Chaduli D."/>
            <person name="Cazenave R."/>
            <person name="Ahrendt S."/>
            <person name="Wang J."/>
            <person name="Lipzen A."/>
            <person name="Daum C."/>
            <person name="Barry K."/>
            <person name="Grigoriev I.V."/>
            <person name="Favel A."/>
            <person name="Rosso M.N."/>
            <person name="Martin F."/>
        </authorList>
    </citation>
    <scope>NUCLEOTIDE SEQUENCE [LARGE SCALE GENOMIC DNA]</scope>
    <source>
        <strain evidence="2 3">CIRM-BRFM 2984</strain>
    </source>
</reference>
<gene>
    <name evidence="2" type="ORF">R3P38DRAFT_3348893</name>
</gene>
<evidence type="ECO:0000313" key="3">
    <source>
        <dbReference type="Proteomes" id="UP001362999"/>
    </source>
</evidence>
<evidence type="ECO:0000313" key="2">
    <source>
        <dbReference type="EMBL" id="KAK7040463.1"/>
    </source>
</evidence>
<feature type="region of interest" description="Disordered" evidence="1">
    <location>
        <begin position="1"/>
        <end position="39"/>
    </location>
</feature>
<dbReference type="EMBL" id="JAWWNJ010000015">
    <property type="protein sequence ID" value="KAK7040463.1"/>
    <property type="molecule type" value="Genomic_DNA"/>
</dbReference>
<name>A0AAW0CN36_9AGAR</name>
<feature type="compositionally biased region" description="Acidic residues" evidence="1">
    <location>
        <begin position="1397"/>
        <end position="1412"/>
    </location>
</feature>
<comment type="caution">
    <text evidence="2">The sequence shown here is derived from an EMBL/GenBank/DDBJ whole genome shotgun (WGS) entry which is preliminary data.</text>
</comment>